<evidence type="ECO:0000313" key="3">
    <source>
        <dbReference type="Proteomes" id="UP000005239"/>
    </source>
</evidence>
<gene>
    <name evidence="2" type="primary">WBGene00283646</name>
</gene>
<feature type="region of interest" description="Disordered" evidence="1">
    <location>
        <begin position="38"/>
        <end position="61"/>
    </location>
</feature>
<proteinExistence type="predicted"/>
<dbReference type="AlphaFoldDB" id="A0A2A6BC46"/>
<reference evidence="3" key="1">
    <citation type="journal article" date="2008" name="Nat. Genet.">
        <title>The Pristionchus pacificus genome provides a unique perspective on nematode lifestyle and parasitism.</title>
        <authorList>
            <person name="Dieterich C."/>
            <person name="Clifton S.W."/>
            <person name="Schuster L.N."/>
            <person name="Chinwalla A."/>
            <person name="Delehaunty K."/>
            <person name="Dinkelacker I."/>
            <person name="Fulton L."/>
            <person name="Fulton R."/>
            <person name="Godfrey J."/>
            <person name="Minx P."/>
            <person name="Mitreva M."/>
            <person name="Roeseler W."/>
            <person name="Tian H."/>
            <person name="Witte H."/>
            <person name="Yang S.P."/>
            <person name="Wilson R.K."/>
            <person name="Sommer R.J."/>
        </authorList>
    </citation>
    <scope>NUCLEOTIDE SEQUENCE [LARGE SCALE GENOMIC DNA]</scope>
    <source>
        <strain evidence="3">PS312</strain>
    </source>
</reference>
<protein>
    <submittedName>
        <fullName evidence="2">Uncharacterized protein</fullName>
    </submittedName>
</protein>
<accession>A0A8R1V3H1</accession>
<feature type="compositionally biased region" description="Basic and acidic residues" evidence="1">
    <location>
        <begin position="51"/>
        <end position="61"/>
    </location>
</feature>
<evidence type="ECO:0000313" key="2">
    <source>
        <dbReference type="EnsemblMetazoa" id="PPA45277.1"/>
    </source>
</evidence>
<keyword evidence="3" id="KW-1185">Reference proteome</keyword>
<organism evidence="2 3">
    <name type="scientific">Pristionchus pacificus</name>
    <name type="common">Parasitic nematode worm</name>
    <dbReference type="NCBI Taxonomy" id="54126"/>
    <lineage>
        <taxon>Eukaryota</taxon>
        <taxon>Metazoa</taxon>
        <taxon>Ecdysozoa</taxon>
        <taxon>Nematoda</taxon>
        <taxon>Chromadorea</taxon>
        <taxon>Rhabditida</taxon>
        <taxon>Rhabditina</taxon>
        <taxon>Diplogasteromorpha</taxon>
        <taxon>Diplogasteroidea</taxon>
        <taxon>Neodiplogasteridae</taxon>
        <taxon>Pristionchus</taxon>
    </lineage>
</organism>
<dbReference type="EnsemblMetazoa" id="PPA45277.1">
    <property type="protein sequence ID" value="PPA45277.1"/>
    <property type="gene ID" value="WBGene00283646"/>
</dbReference>
<evidence type="ECO:0000256" key="1">
    <source>
        <dbReference type="SAM" id="MobiDB-lite"/>
    </source>
</evidence>
<name>A0A2A6BC46_PRIPA</name>
<reference evidence="2" key="2">
    <citation type="submission" date="2022-06" db="UniProtKB">
        <authorList>
            <consortium name="EnsemblMetazoa"/>
        </authorList>
    </citation>
    <scope>IDENTIFICATION</scope>
    <source>
        <strain evidence="2">PS312</strain>
    </source>
</reference>
<dbReference type="Proteomes" id="UP000005239">
    <property type="component" value="Unassembled WGS sequence"/>
</dbReference>
<sequence length="61" mass="7282">MERLMRRGASSVNTLEHRDNDGLVHRWRKRLLMEEMGEIMKGRMDRKKTGRKGDRNEGERA</sequence>
<accession>A0A2A6BC46</accession>